<dbReference type="PROSITE" id="PS51820">
    <property type="entry name" value="PA14"/>
    <property type="match status" value="1"/>
</dbReference>
<dbReference type="InterPro" id="IPR037524">
    <property type="entry name" value="PA14/GLEYA"/>
</dbReference>
<dbReference type="Proteomes" id="UP000290900">
    <property type="component" value="Unassembled WGS sequence"/>
</dbReference>
<sequence length="369" mass="38652">MKVCSLIWLVLFQVELAFAASTISTSWTGTVTSTLTTETAVTNSFGQTTSSTIIVVETPTPVASPTTSIATQDINSAVACFPGSGVTTQTGFNVDVYPYPFANTALKTQTNFLASLYTTGGLVTTATGVTAPQFSWTGALTETAFTTLYGADVQVSNLVMSYTGYMLATESGVYTFDLNKIDDAVMVFMGSGLDCCMYGEIDGDASQAIVTAIKATTGSNASVAGIGYRYLEADTYYPIRITYVNSGPFIAALDFSVVSPSGEVFSNFTNVFQFSGIASGCSSSIISLPVTTTTEITTDSNGNTETTTIVIIETPTPLLTTTTPWTGTFTSTTTSETVETDSNGSSFTTSIVVIDTPTSALSTITTPWT</sequence>
<gene>
    <name evidence="3" type="ORF">BRENAR_LOCUS3516</name>
</gene>
<feature type="signal peptide" evidence="1">
    <location>
        <begin position="1"/>
        <end position="19"/>
    </location>
</feature>
<evidence type="ECO:0000313" key="4">
    <source>
        <dbReference type="Proteomes" id="UP000290900"/>
    </source>
</evidence>
<dbReference type="OrthoDB" id="3996163at2759"/>
<dbReference type="InParanoid" id="A0A448YPC4"/>
<dbReference type="AlphaFoldDB" id="A0A448YPC4"/>
<feature type="non-terminal residue" evidence="3">
    <location>
        <position position="369"/>
    </location>
</feature>
<feature type="chain" id="PRO_5019201550" evidence="1">
    <location>
        <begin position="20"/>
        <end position="369"/>
    </location>
</feature>
<dbReference type="Gene3D" id="2.60.120.1560">
    <property type="match status" value="1"/>
</dbReference>
<proteinExistence type="predicted"/>
<name>A0A448YPC4_BRENA</name>
<protein>
    <submittedName>
        <fullName evidence="3">DEKNAAC103866</fullName>
    </submittedName>
</protein>
<evidence type="ECO:0000256" key="1">
    <source>
        <dbReference type="SAM" id="SignalP"/>
    </source>
</evidence>
<evidence type="ECO:0000259" key="2">
    <source>
        <dbReference type="PROSITE" id="PS51820"/>
    </source>
</evidence>
<organism evidence="3 4">
    <name type="scientific">Brettanomyces naardenensis</name>
    <name type="common">Yeast</name>
    <dbReference type="NCBI Taxonomy" id="13370"/>
    <lineage>
        <taxon>Eukaryota</taxon>
        <taxon>Fungi</taxon>
        <taxon>Dikarya</taxon>
        <taxon>Ascomycota</taxon>
        <taxon>Saccharomycotina</taxon>
        <taxon>Pichiomycetes</taxon>
        <taxon>Pichiales</taxon>
        <taxon>Pichiaceae</taxon>
        <taxon>Brettanomyces</taxon>
    </lineage>
</organism>
<reference evidence="3 4" key="1">
    <citation type="submission" date="2018-12" db="EMBL/GenBank/DDBJ databases">
        <authorList>
            <person name="Tiukova I."/>
            <person name="Dainat J."/>
        </authorList>
    </citation>
    <scope>NUCLEOTIDE SEQUENCE [LARGE SCALE GENOMIC DNA]</scope>
</reference>
<keyword evidence="1" id="KW-0732">Signal</keyword>
<feature type="domain" description="PA14" evidence="2">
    <location>
        <begin position="107"/>
        <end position="271"/>
    </location>
</feature>
<evidence type="ECO:0000313" key="3">
    <source>
        <dbReference type="EMBL" id="VEU22785.1"/>
    </source>
</evidence>
<dbReference type="Pfam" id="PF10528">
    <property type="entry name" value="GLEYA"/>
    <property type="match status" value="1"/>
</dbReference>
<dbReference type="FunCoup" id="A0A448YPC4">
    <property type="interactions" value="17"/>
</dbReference>
<accession>A0A448YPC4</accession>
<dbReference type="STRING" id="13370.A0A448YPC4"/>
<keyword evidence="4" id="KW-1185">Reference proteome</keyword>
<dbReference type="InterPro" id="IPR018871">
    <property type="entry name" value="GLEYA_adhesin_domain"/>
</dbReference>
<dbReference type="EMBL" id="CAACVR010000028">
    <property type="protein sequence ID" value="VEU22785.1"/>
    <property type="molecule type" value="Genomic_DNA"/>
</dbReference>